<dbReference type="Proteomes" id="UP001153069">
    <property type="component" value="Unassembled WGS sequence"/>
</dbReference>
<name>A0A9N8EJU7_9STRA</name>
<keyword evidence="2" id="KW-1185">Reference proteome</keyword>
<gene>
    <name evidence="1" type="ORF">SEMRO_1264_G257360.1</name>
</gene>
<reference evidence="1" key="1">
    <citation type="submission" date="2020-06" db="EMBL/GenBank/DDBJ databases">
        <authorList>
            <consortium name="Plant Systems Biology data submission"/>
        </authorList>
    </citation>
    <scope>NUCLEOTIDE SEQUENCE</scope>
    <source>
        <strain evidence="1">D6</strain>
    </source>
</reference>
<accession>A0A9N8EJU7</accession>
<proteinExistence type="predicted"/>
<dbReference type="AlphaFoldDB" id="A0A9N8EJU7"/>
<dbReference type="EMBL" id="CAICTM010001262">
    <property type="protein sequence ID" value="CAB9522063.1"/>
    <property type="molecule type" value="Genomic_DNA"/>
</dbReference>
<evidence type="ECO:0008006" key="3">
    <source>
        <dbReference type="Google" id="ProtNLM"/>
    </source>
</evidence>
<protein>
    <recommendedName>
        <fullName evidence="3">Exostosin GT47 domain-containing protein</fullName>
    </recommendedName>
</protein>
<dbReference type="OrthoDB" id="47056at2759"/>
<organism evidence="1 2">
    <name type="scientific">Seminavis robusta</name>
    <dbReference type="NCBI Taxonomy" id="568900"/>
    <lineage>
        <taxon>Eukaryota</taxon>
        <taxon>Sar</taxon>
        <taxon>Stramenopiles</taxon>
        <taxon>Ochrophyta</taxon>
        <taxon>Bacillariophyta</taxon>
        <taxon>Bacillariophyceae</taxon>
        <taxon>Bacillariophycidae</taxon>
        <taxon>Naviculales</taxon>
        <taxon>Naviculaceae</taxon>
        <taxon>Seminavis</taxon>
    </lineage>
</organism>
<sequence length="408" mass="47615">MCKETCCVESVAISLEQDEHQIIQTRDGIELADLILPHGELEPEHMKYHGQTLHAAMLPCLVPGTIITLENHREQTIYFWHKLRQHIQVPFILFTTGSDGDSPEVYDHYIADPLLIQWYGTNPINRSHPLFQQNLHKFRSLNLGLSYQHPQERHLLPYLQLNNFTNPFLDKRKWDFSREEFNFETDVFVHFGLNRPHRKQLWNLLCPNTTTTGSSCNADTNGLEVHKLYSGMSQYRFGISPTGVGYDCYRTYEMLLLGVIPIVEKTWTKDLFEGLPVIQMEDLASASSKQDFVDAIQNYIASDSFQNATFERGWERLFLKSRRQELLQVSQREKEVLVDQHGMQYYQAYQYTVIGSNHSHLQPEDCKYGCEVHDDDAIKDWFESPLPTLTGDEIKWLQDWEKKSQIPQ</sequence>
<evidence type="ECO:0000313" key="1">
    <source>
        <dbReference type="EMBL" id="CAB9522063.1"/>
    </source>
</evidence>
<evidence type="ECO:0000313" key="2">
    <source>
        <dbReference type="Proteomes" id="UP001153069"/>
    </source>
</evidence>
<comment type="caution">
    <text evidence="1">The sequence shown here is derived from an EMBL/GenBank/DDBJ whole genome shotgun (WGS) entry which is preliminary data.</text>
</comment>